<evidence type="ECO:0000313" key="2">
    <source>
        <dbReference type="Proteomes" id="UP000694569"/>
    </source>
</evidence>
<evidence type="ECO:0000313" key="1">
    <source>
        <dbReference type="Ensembl" id="ENSLLEP00000012181.1"/>
    </source>
</evidence>
<name>A0A8C5MH59_9ANUR</name>
<keyword evidence="2" id="KW-1185">Reference proteome</keyword>
<dbReference type="GeneTree" id="ENSGT01120000272592"/>
<dbReference type="Proteomes" id="UP000694569">
    <property type="component" value="Unplaced"/>
</dbReference>
<dbReference type="AlphaFoldDB" id="A0A8C5MH59"/>
<accession>A0A8C5MH59</accession>
<proteinExistence type="predicted"/>
<protein>
    <submittedName>
        <fullName evidence="1">Uncharacterized protein</fullName>
    </submittedName>
</protein>
<reference evidence="1" key="2">
    <citation type="submission" date="2025-09" db="UniProtKB">
        <authorList>
            <consortium name="Ensembl"/>
        </authorList>
    </citation>
    <scope>IDENTIFICATION</scope>
</reference>
<sequence length="86" mass="9305">MKKITTITAVPVLTGFPPSVAVRINLYIFCVSRSNGFSKTSNGNFLPSVLVFSLNVKCWLSLSLYVCTELIPISGSSAFCKINCVP</sequence>
<dbReference type="OrthoDB" id="10486550at2759"/>
<organism evidence="1 2">
    <name type="scientific">Leptobrachium leishanense</name>
    <name type="common">Leishan spiny toad</name>
    <dbReference type="NCBI Taxonomy" id="445787"/>
    <lineage>
        <taxon>Eukaryota</taxon>
        <taxon>Metazoa</taxon>
        <taxon>Chordata</taxon>
        <taxon>Craniata</taxon>
        <taxon>Vertebrata</taxon>
        <taxon>Euteleostomi</taxon>
        <taxon>Amphibia</taxon>
        <taxon>Batrachia</taxon>
        <taxon>Anura</taxon>
        <taxon>Pelobatoidea</taxon>
        <taxon>Megophryidae</taxon>
        <taxon>Leptobrachium</taxon>
    </lineage>
</organism>
<reference evidence="1" key="1">
    <citation type="submission" date="2025-08" db="UniProtKB">
        <authorList>
            <consortium name="Ensembl"/>
        </authorList>
    </citation>
    <scope>IDENTIFICATION</scope>
</reference>
<dbReference type="Ensembl" id="ENSLLET00000012660.1">
    <property type="protein sequence ID" value="ENSLLEP00000012181.1"/>
    <property type="gene ID" value="ENSLLEG00000007735.1"/>
</dbReference>